<name>A0A6P4DXK6_ARADU</name>
<accession>A0A6P4DXK6</accession>
<reference evidence="2" key="2">
    <citation type="submission" date="2025-08" db="UniProtKB">
        <authorList>
            <consortium name="RefSeq"/>
        </authorList>
    </citation>
    <scope>IDENTIFICATION</scope>
    <source>
        <tissue evidence="2">Whole plant</tissue>
    </source>
</reference>
<dbReference type="RefSeq" id="XP_015970741.1">
    <property type="nucleotide sequence ID" value="XM_016115255.3"/>
</dbReference>
<organism evidence="1 2">
    <name type="scientific">Arachis duranensis</name>
    <name type="common">Wild peanut</name>
    <dbReference type="NCBI Taxonomy" id="130453"/>
    <lineage>
        <taxon>Eukaryota</taxon>
        <taxon>Viridiplantae</taxon>
        <taxon>Streptophyta</taxon>
        <taxon>Embryophyta</taxon>
        <taxon>Tracheophyta</taxon>
        <taxon>Spermatophyta</taxon>
        <taxon>Magnoliopsida</taxon>
        <taxon>eudicotyledons</taxon>
        <taxon>Gunneridae</taxon>
        <taxon>Pentapetalae</taxon>
        <taxon>rosids</taxon>
        <taxon>fabids</taxon>
        <taxon>Fabales</taxon>
        <taxon>Fabaceae</taxon>
        <taxon>Papilionoideae</taxon>
        <taxon>50 kb inversion clade</taxon>
        <taxon>dalbergioids sensu lato</taxon>
        <taxon>Dalbergieae</taxon>
        <taxon>Pterocarpus clade</taxon>
        <taxon>Arachis</taxon>
    </lineage>
</organism>
<dbReference type="Proteomes" id="UP000515211">
    <property type="component" value="Chromosome 6"/>
</dbReference>
<reference evidence="1" key="1">
    <citation type="journal article" date="2016" name="Nat. Genet.">
        <title>The genome sequences of Arachis duranensis and Arachis ipaensis, the diploid ancestors of cultivated peanut.</title>
        <authorList>
            <person name="Bertioli D.J."/>
            <person name="Cannon S.B."/>
            <person name="Froenicke L."/>
            <person name="Huang G."/>
            <person name="Farmer A.D."/>
            <person name="Cannon E.K."/>
            <person name="Liu X."/>
            <person name="Gao D."/>
            <person name="Clevenger J."/>
            <person name="Dash S."/>
            <person name="Ren L."/>
            <person name="Moretzsohn M.C."/>
            <person name="Shirasawa K."/>
            <person name="Huang W."/>
            <person name="Vidigal B."/>
            <person name="Abernathy B."/>
            <person name="Chu Y."/>
            <person name="Niederhuth C.E."/>
            <person name="Umale P."/>
            <person name="Araujo A.C."/>
            <person name="Kozik A."/>
            <person name="Kim K.D."/>
            <person name="Burow M.D."/>
            <person name="Varshney R.K."/>
            <person name="Wang X."/>
            <person name="Zhang X."/>
            <person name="Barkley N."/>
            <person name="Guimaraes P.M."/>
            <person name="Isobe S."/>
            <person name="Guo B."/>
            <person name="Liao B."/>
            <person name="Stalker H.T."/>
            <person name="Schmitz R.J."/>
            <person name="Scheffler B.E."/>
            <person name="Leal-Bertioli S.C."/>
            <person name="Xun X."/>
            <person name="Jackson S.A."/>
            <person name="Michelmore R."/>
            <person name="Ozias-Akins P."/>
        </authorList>
    </citation>
    <scope>NUCLEOTIDE SEQUENCE [LARGE SCALE GENOMIC DNA]</scope>
    <source>
        <strain evidence="1">cv. V14167</strain>
    </source>
</reference>
<dbReference type="KEGG" id="adu:107494199"/>
<dbReference type="AlphaFoldDB" id="A0A6P4DXK6"/>
<sequence length="115" mass="12673">MTLPQLFQSSLGVPEFFEGGLKLNGDANQKCLAKSQCLKRCSSVSSPAQHLSQIGGHSIPLRLRFFIVGRDLCISLHRKFSVLGEALIFQICFQDDDAEDLHASLDVSNEDGFTM</sequence>
<evidence type="ECO:0000313" key="2">
    <source>
        <dbReference type="RefSeq" id="XP_015970741.1"/>
    </source>
</evidence>
<proteinExistence type="predicted"/>
<keyword evidence="1" id="KW-1185">Reference proteome</keyword>
<dbReference type="GeneID" id="107494199"/>
<evidence type="ECO:0000313" key="1">
    <source>
        <dbReference type="Proteomes" id="UP000515211"/>
    </source>
</evidence>
<protein>
    <submittedName>
        <fullName evidence="2">Uncharacterized protein LOC107494199</fullName>
    </submittedName>
</protein>
<gene>
    <name evidence="2" type="primary">LOC107494199</name>
</gene>